<dbReference type="STRING" id="96773.Tchl_2807"/>
<evidence type="ECO:0000313" key="1">
    <source>
        <dbReference type="EMBL" id="APR05630.1"/>
    </source>
</evidence>
<accession>A0A1H5ZF39</accession>
<name>A0A1H5ZF39_9RHOO</name>
<dbReference type="EMBL" id="CP018839">
    <property type="protein sequence ID" value="APR05630.1"/>
    <property type="molecule type" value="Genomic_DNA"/>
</dbReference>
<dbReference type="RefSeq" id="WP_075148971.1">
    <property type="nucleotide sequence ID" value="NZ_CP018839.1"/>
</dbReference>
<sequence>MSNLYAKFRALIPDAPLLVGTVVATAPLRVQLPDGSLIAARGEAELGQAVFVRAGALEGPAPALPVTLIEI</sequence>
<keyword evidence="2" id="KW-1185">Reference proteome</keyword>
<dbReference type="AlphaFoldDB" id="A0A1H5ZF39"/>
<organism evidence="1 2">
    <name type="scientific">Thauera chlorobenzoica</name>
    <dbReference type="NCBI Taxonomy" id="96773"/>
    <lineage>
        <taxon>Bacteria</taxon>
        <taxon>Pseudomonadati</taxon>
        <taxon>Pseudomonadota</taxon>
        <taxon>Betaproteobacteria</taxon>
        <taxon>Rhodocyclales</taxon>
        <taxon>Zoogloeaceae</taxon>
        <taxon>Thauera</taxon>
    </lineage>
</organism>
<reference evidence="1 2" key="1">
    <citation type="submission" date="2016-12" db="EMBL/GenBank/DDBJ databases">
        <title>Complete genome sequence of Thauera chlorobenzoica, a Betaproteobacterium degrading haloaromatics anaerobically to CO2 and halides.</title>
        <authorList>
            <person name="Goris T."/>
            <person name="Mergelsberg M."/>
            <person name="Boll M."/>
        </authorList>
    </citation>
    <scope>NUCLEOTIDE SEQUENCE [LARGE SCALE GENOMIC DNA]</scope>
    <source>
        <strain evidence="1 2">3CB1</strain>
    </source>
</reference>
<proteinExistence type="predicted"/>
<evidence type="ECO:0000313" key="2">
    <source>
        <dbReference type="Proteomes" id="UP000185739"/>
    </source>
</evidence>
<protein>
    <submittedName>
        <fullName evidence="1">Uncharacterized protein</fullName>
    </submittedName>
</protein>
<dbReference type="Proteomes" id="UP000185739">
    <property type="component" value="Chromosome"/>
</dbReference>
<gene>
    <name evidence="1" type="ORF">Tchl_2807</name>
</gene>
<dbReference type="OrthoDB" id="7066409at2"/>
<dbReference type="KEGG" id="tcl:Tchl_2807"/>